<dbReference type="AlphaFoldDB" id="A0A291TDM0"/>
<evidence type="ECO:0000313" key="2">
    <source>
        <dbReference type="Proteomes" id="UP000223709"/>
    </source>
</evidence>
<protein>
    <submittedName>
        <fullName evidence="1">Addiction module toxin RelE</fullName>
    </submittedName>
</protein>
<evidence type="ECO:0000313" key="1">
    <source>
        <dbReference type="EMBL" id="ATL91283.1"/>
    </source>
</evidence>
<dbReference type="Proteomes" id="UP000223709">
    <property type="component" value="Chromosome"/>
</dbReference>
<proteinExistence type="predicted"/>
<name>A0A291TDM0_9FIRM</name>
<reference evidence="1 2" key="1">
    <citation type="submission" date="2017-10" db="EMBL/GenBank/DDBJ databases">
        <title>Complete Genome Sequence of Faecalibacterium prausnitzii isolated from the gut of healthy adult Indian.</title>
        <authorList>
            <person name="Bag S."/>
            <person name="Ghosh T.S."/>
            <person name="Das B."/>
        </authorList>
    </citation>
    <scope>NUCLEOTIDE SEQUENCE [LARGE SCALE GENOMIC DNA]</scope>
    <source>
        <strain evidence="1 2">Indica</strain>
    </source>
</reference>
<gene>
    <name evidence="1" type="ORF">CRH10_03570</name>
</gene>
<dbReference type="Pfam" id="PF05973">
    <property type="entry name" value="Gp49"/>
    <property type="match status" value="1"/>
</dbReference>
<dbReference type="InterPro" id="IPR009241">
    <property type="entry name" value="HigB-like"/>
</dbReference>
<organism evidence="1 2">
    <name type="scientific">Faecalibacterium prausnitzii</name>
    <dbReference type="NCBI Taxonomy" id="853"/>
    <lineage>
        <taxon>Bacteria</taxon>
        <taxon>Bacillati</taxon>
        <taxon>Bacillota</taxon>
        <taxon>Clostridia</taxon>
        <taxon>Eubacteriales</taxon>
        <taxon>Oscillospiraceae</taxon>
        <taxon>Faecalibacterium</taxon>
    </lineage>
</organism>
<accession>A0A291TDM0</accession>
<sequence length="127" mass="14967">MVRRVASIYKIEFYAAADGKEVMAEFLDSLPPKHQAKAFREIDLLERFGSSLKEPYVKHIDGEIWELRIRFSSDISRIFYFTWNFNTIVLLHGFVKKTQKTPRGEIETAQKRLLDYKSRHALTTQNQ</sequence>
<dbReference type="EMBL" id="CP023819">
    <property type="protein sequence ID" value="ATL91283.1"/>
    <property type="molecule type" value="Genomic_DNA"/>
</dbReference>